<comment type="caution">
    <text evidence="1">The sequence shown here is derived from an EMBL/GenBank/DDBJ whole genome shotgun (WGS) entry which is preliminary data.</text>
</comment>
<keyword evidence="2" id="KW-1185">Reference proteome</keyword>
<reference evidence="1" key="1">
    <citation type="journal article" date="2023" name="Mol. Biol. Evol.">
        <title>Third-Generation Sequencing Reveals the Adaptive Role of the Epigenome in Three Deep-Sea Polychaetes.</title>
        <authorList>
            <person name="Perez M."/>
            <person name="Aroh O."/>
            <person name="Sun Y."/>
            <person name="Lan Y."/>
            <person name="Juniper S.K."/>
            <person name="Young C.R."/>
            <person name="Angers B."/>
            <person name="Qian P.Y."/>
        </authorList>
    </citation>
    <scope>NUCLEOTIDE SEQUENCE</scope>
    <source>
        <strain evidence="1">R07B-5</strain>
    </source>
</reference>
<dbReference type="EMBL" id="JAODUO010000194">
    <property type="protein sequence ID" value="KAK2186639.1"/>
    <property type="molecule type" value="Genomic_DNA"/>
</dbReference>
<proteinExistence type="predicted"/>
<evidence type="ECO:0000313" key="1">
    <source>
        <dbReference type="EMBL" id="KAK2186639.1"/>
    </source>
</evidence>
<gene>
    <name evidence="1" type="ORF">NP493_194g06042</name>
</gene>
<dbReference type="AlphaFoldDB" id="A0AAD9P232"/>
<protein>
    <submittedName>
        <fullName evidence="1">Uncharacterized protein</fullName>
    </submittedName>
</protein>
<organism evidence="1 2">
    <name type="scientific">Ridgeia piscesae</name>
    <name type="common">Tubeworm</name>
    <dbReference type="NCBI Taxonomy" id="27915"/>
    <lineage>
        <taxon>Eukaryota</taxon>
        <taxon>Metazoa</taxon>
        <taxon>Spiralia</taxon>
        <taxon>Lophotrochozoa</taxon>
        <taxon>Annelida</taxon>
        <taxon>Polychaeta</taxon>
        <taxon>Sedentaria</taxon>
        <taxon>Canalipalpata</taxon>
        <taxon>Sabellida</taxon>
        <taxon>Siboglinidae</taxon>
        <taxon>Ridgeia</taxon>
    </lineage>
</organism>
<accession>A0AAD9P232</accession>
<dbReference type="Proteomes" id="UP001209878">
    <property type="component" value="Unassembled WGS sequence"/>
</dbReference>
<name>A0AAD9P232_RIDPI</name>
<sequence length="67" mass="7726">MSLLIATTELPSVTSCVIYNDDNDTLRSLGVAQVHKTQNDVQDRLQKTLPVHVYMKRRPHLFDIIYL</sequence>
<evidence type="ECO:0000313" key="2">
    <source>
        <dbReference type="Proteomes" id="UP001209878"/>
    </source>
</evidence>